<dbReference type="InterPro" id="IPR012495">
    <property type="entry name" value="TadE-like_dom"/>
</dbReference>
<feature type="domain" description="TadE-like" evidence="2">
    <location>
        <begin position="21"/>
        <end position="59"/>
    </location>
</feature>
<feature type="transmembrane region" description="Helical" evidence="1">
    <location>
        <begin position="25"/>
        <end position="45"/>
    </location>
</feature>
<keyword evidence="4" id="KW-1185">Reference proteome</keyword>
<proteinExistence type="predicted"/>
<dbReference type="AlphaFoldDB" id="A0A1H5U307"/>
<dbReference type="Pfam" id="PF07811">
    <property type="entry name" value="TadE"/>
    <property type="match status" value="1"/>
</dbReference>
<evidence type="ECO:0000256" key="1">
    <source>
        <dbReference type="SAM" id="Phobius"/>
    </source>
</evidence>
<evidence type="ECO:0000259" key="2">
    <source>
        <dbReference type="Pfam" id="PF07811"/>
    </source>
</evidence>
<dbReference type="Proteomes" id="UP000236726">
    <property type="component" value="Unassembled WGS sequence"/>
</dbReference>
<evidence type="ECO:0000313" key="4">
    <source>
        <dbReference type="Proteomes" id="UP000236726"/>
    </source>
</evidence>
<keyword evidence="1" id="KW-1133">Transmembrane helix</keyword>
<gene>
    <name evidence="3" type="ORF">SAMN05216537_1069</name>
</gene>
<name>A0A1H5U307_9FIRM</name>
<organism evidence="3 4">
    <name type="scientific">Lachnospira multipara</name>
    <dbReference type="NCBI Taxonomy" id="28051"/>
    <lineage>
        <taxon>Bacteria</taxon>
        <taxon>Bacillati</taxon>
        <taxon>Bacillota</taxon>
        <taxon>Clostridia</taxon>
        <taxon>Lachnospirales</taxon>
        <taxon>Lachnospiraceae</taxon>
        <taxon>Lachnospira</taxon>
    </lineage>
</organism>
<dbReference type="RefSeq" id="WP_027431024.1">
    <property type="nucleotide sequence ID" value="NZ_FNUL01000006.1"/>
</dbReference>
<accession>A0A1H5U307</accession>
<sequence length="157" mass="18054">MKGIFKGIKTLANFRFKAVYTLENAVIVPIFFMVYIISISVAIYMHDRIILRNALEQAAIEYEYRYINAAEVKDKNEMTEEKFATKVKDYIDAKTLYLNDTDIIIQKKDNNIKITAKASFPLVTAYVGKSINTSEMISVNNPKKWIRITKALKEAVD</sequence>
<keyword evidence="1" id="KW-0472">Membrane</keyword>
<evidence type="ECO:0000313" key="3">
    <source>
        <dbReference type="EMBL" id="SEF68621.1"/>
    </source>
</evidence>
<keyword evidence="1" id="KW-0812">Transmembrane</keyword>
<protein>
    <submittedName>
        <fullName evidence="3">TadE-like protein</fullName>
    </submittedName>
</protein>
<dbReference type="EMBL" id="FNUL01000006">
    <property type="protein sequence ID" value="SEF68621.1"/>
    <property type="molecule type" value="Genomic_DNA"/>
</dbReference>
<reference evidence="3 4" key="1">
    <citation type="submission" date="2016-10" db="EMBL/GenBank/DDBJ databases">
        <authorList>
            <person name="de Groot N.N."/>
        </authorList>
    </citation>
    <scope>NUCLEOTIDE SEQUENCE [LARGE SCALE GENOMIC DNA]</scope>
    <source>
        <strain evidence="3 4">D15d</strain>
    </source>
</reference>